<comment type="caution">
    <text evidence="6">The sequence shown here is derived from an EMBL/GenBank/DDBJ whole genome shotgun (WGS) entry which is preliminary data.</text>
</comment>
<evidence type="ECO:0000313" key="6">
    <source>
        <dbReference type="EMBL" id="KAL3311513.1"/>
    </source>
</evidence>
<evidence type="ECO:0000259" key="5">
    <source>
        <dbReference type="Pfam" id="PF23727"/>
    </source>
</evidence>
<keyword evidence="7" id="KW-1185">Reference proteome</keyword>
<protein>
    <recommendedName>
        <fullName evidence="5">FAM234A/B beta-propeller domain-containing protein</fullName>
    </recommendedName>
</protein>
<gene>
    <name evidence="6" type="ORF">Ciccas_009906</name>
</gene>
<name>A0ABD2PVP6_9PLAT</name>
<proteinExistence type="predicted"/>
<keyword evidence="2" id="KW-0812">Transmembrane</keyword>
<feature type="non-terminal residue" evidence="6">
    <location>
        <position position="1"/>
    </location>
</feature>
<evidence type="ECO:0000256" key="4">
    <source>
        <dbReference type="ARBA" id="ARBA00023136"/>
    </source>
</evidence>
<evidence type="ECO:0000313" key="7">
    <source>
        <dbReference type="Proteomes" id="UP001626550"/>
    </source>
</evidence>
<sequence>TFAAVDGKTGDELWYFDFGAEESPMDFYTPQFIPDLDRDGIPDMIQMYGAKTASSSTPAQLKLFSGRSGKELYSQVVPDRSVGQASPIMVTLGDRIPAIIFGTGSDSQSGTMFVVRLDDFIEGSLAHKARSILSGREGKGIVNSPVMADLTGDRFPDLVSCPYNDGCVALDPRNNFKPLWTFSANSSVTQSLPAFGKFTEDAIPDIFVQLSYASNSGSTLFTQASILDGRTGVEVKEVHLSQGGVVSSPLVMSMQGMGNDIFLFWGQSCQGQTKVDKSFVTTNRFLSQKKENSLFQYDERDACLQKYGTNSTLQLLAFSRSFGLKEVFSTQSHDKDEFSTLATSSQRLDNFLQGHPISRNPDGIPSRQTFSGNRGYSVNDLSLRSKRNVMRTPKEKTKHALSTGTLAPPLPVGGLETSLADSMDVVFATFWTESKEADRKKSTEEQECVDKWLDNEAALRQRPGSQYYRMDSEKYLSIISQKCALLYHGSEDLDINTVPNGQLTIYRKRITCKCAQADKSKCGRPLTFAQQSWSQFLGLNSTGYWEEFRTSP</sequence>
<dbReference type="EMBL" id="JBJKFK010002173">
    <property type="protein sequence ID" value="KAL3311513.1"/>
    <property type="molecule type" value="Genomic_DNA"/>
</dbReference>
<dbReference type="InterPro" id="IPR055409">
    <property type="entry name" value="Beta-prop_FAM234A_B"/>
</dbReference>
<dbReference type="InterPro" id="IPR045232">
    <property type="entry name" value="FAM234"/>
</dbReference>
<dbReference type="Proteomes" id="UP001626550">
    <property type="component" value="Unassembled WGS sequence"/>
</dbReference>
<evidence type="ECO:0000256" key="1">
    <source>
        <dbReference type="ARBA" id="ARBA00004167"/>
    </source>
</evidence>
<comment type="subcellular location">
    <subcellularLocation>
        <location evidence="1">Membrane</location>
        <topology evidence="1">Single-pass membrane protein</topology>
    </subcellularLocation>
</comment>
<dbReference type="GO" id="GO:0016020">
    <property type="term" value="C:membrane"/>
    <property type="evidence" value="ECO:0007669"/>
    <property type="project" value="UniProtKB-SubCell"/>
</dbReference>
<dbReference type="Gene3D" id="2.130.10.10">
    <property type="entry name" value="YVTN repeat-like/Quinoprotein amine dehydrogenase"/>
    <property type="match status" value="1"/>
</dbReference>
<dbReference type="Pfam" id="PF23727">
    <property type="entry name" value="Beta-prop_FAM234A_B"/>
    <property type="match status" value="1"/>
</dbReference>
<accession>A0ABD2PVP6</accession>
<feature type="domain" description="FAM234A/B beta-propeller" evidence="5">
    <location>
        <begin position="172"/>
        <end position="274"/>
    </location>
</feature>
<keyword evidence="3" id="KW-1133">Transmembrane helix</keyword>
<dbReference type="SUPFAM" id="SSF69318">
    <property type="entry name" value="Integrin alpha N-terminal domain"/>
    <property type="match status" value="1"/>
</dbReference>
<organism evidence="6 7">
    <name type="scientific">Cichlidogyrus casuarinus</name>
    <dbReference type="NCBI Taxonomy" id="1844966"/>
    <lineage>
        <taxon>Eukaryota</taxon>
        <taxon>Metazoa</taxon>
        <taxon>Spiralia</taxon>
        <taxon>Lophotrochozoa</taxon>
        <taxon>Platyhelminthes</taxon>
        <taxon>Monogenea</taxon>
        <taxon>Monopisthocotylea</taxon>
        <taxon>Dactylogyridea</taxon>
        <taxon>Ancyrocephalidae</taxon>
        <taxon>Cichlidogyrus</taxon>
    </lineage>
</organism>
<keyword evidence="4" id="KW-0472">Membrane</keyword>
<evidence type="ECO:0000256" key="3">
    <source>
        <dbReference type="ARBA" id="ARBA00022989"/>
    </source>
</evidence>
<reference evidence="6 7" key="1">
    <citation type="submission" date="2024-11" db="EMBL/GenBank/DDBJ databases">
        <title>Adaptive evolution of stress response genes in parasites aligns with host niche diversity.</title>
        <authorList>
            <person name="Hahn C."/>
            <person name="Resl P."/>
        </authorList>
    </citation>
    <scope>NUCLEOTIDE SEQUENCE [LARGE SCALE GENOMIC DNA]</scope>
    <source>
        <strain evidence="6">EGGRZ-B1_66</strain>
        <tissue evidence="6">Body</tissue>
    </source>
</reference>
<dbReference type="InterPro" id="IPR028994">
    <property type="entry name" value="Integrin_alpha_N"/>
</dbReference>
<dbReference type="AlphaFoldDB" id="A0ABD2PVP6"/>
<dbReference type="PANTHER" id="PTHR21419">
    <property type="match status" value="1"/>
</dbReference>
<dbReference type="PANTHER" id="PTHR21419:SF30">
    <property type="entry name" value="IG-LIKE DOMAIN-CONTAINING PROTEIN"/>
    <property type="match status" value="1"/>
</dbReference>
<dbReference type="InterPro" id="IPR015943">
    <property type="entry name" value="WD40/YVTN_repeat-like_dom_sf"/>
</dbReference>
<evidence type="ECO:0000256" key="2">
    <source>
        <dbReference type="ARBA" id="ARBA00022692"/>
    </source>
</evidence>